<keyword evidence="2" id="KW-1185">Reference proteome</keyword>
<protein>
    <submittedName>
        <fullName evidence="1">MtDNA inheritance, partitioning of the mitochondrial organelle</fullName>
    </submittedName>
</protein>
<accession>A0ACC1HIY5</accession>
<dbReference type="EMBL" id="JAMZIH010005355">
    <property type="protein sequence ID" value="KAJ1675340.1"/>
    <property type="molecule type" value="Genomic_DNA"/>
</dbReference>
<reference evidence="1" key="1">
    <citation type="submission" date="2022-06" db="EMBL/GenBank/DDBJ databases">
        <title>Phylogenomic reconstructions and comparative analyses of Kickxellomycotina fungi.</title>
        <authorList>
            <person name="Reynolds N.K."/>
            <person name="Stajich J.E."/>
            <person name="Barry K."/>
            <person name="Grigoriev I.V."/>
            <person name="Crous P."/>
            <person name="Smith M.E."/>
        </authorList>
    </citation>
    <scope>NUCLEOTIDE SEQUENCE</scope>
    <source>
        <strain evidence="1">RSA 2271</strain>
    </source>
</reference>
<evidence type="ECO:0000313" key="1">
    <source>
        <dbReference type="EMBL" id="KAJ1675340.1"/>
    </source>
</evidence>
<comment type="caution">
    <text evidence="1">The sequence shown here is derived from an EMBL/GenBank/DDBJ whole genome shotgun (WGS) entry which is preliminary data.</text>
</comment>
<name>A0ACC1HIY5_9FUNG</name>
<dbReference type="Proteomes" id="UP001145114">
    <property type="component" value="Unassembled WGS sequence"/>
</dbReference>
<sequence length="451" mass="50524">MHEIITLQFGPVANYAGTHFWNIQRETTYTPRVLIFDRNDNFGALKRENALFADVADVNSEAVGTWHGHVETHRQPEYYKNQYTRALDEEEKMYLQATSPRASSRDDLSHDLVQQRYHDPMANLKPLQESDVRTWSDYNGVYYHPRSFHPISGIKHGDGLGELRCFLEGANEFDMNEKTEDIVEGDFRMLCEESDSIQGFQVMADAYGGFAGYASHFIEACHDEYPKTSALLYTMSAKSRADLTGSLRKEAAVNIAASIEHVSLVLPLFAPNKDHVRTSIASHSELAPKNDALYNLGAIYSLLVDTVVQPLLSSRTDMSDLVYAMSRPRMSLVSASISARSTLGGGGSGASEDWWRAVADTNGSAYLPFLDTRLQSTKEEQSGAMFHRQTILPVHLRNSALIAKDYIGGLYSSLRIPGDKHFKDYEAEIVKQYEESLRSTIDLYSSDSVDA</sequence>
<organism evidence="1 2">
    <name type="scientific">Spiromyces aspiralis</name>
    <dbReference type="NCBI Taxonomy" id="68401"/>
    <lineage>
        <taxon>Eukaryota</taxon>
        <taxon>Fungi</taxon>
        <taxon>Fungi incertae sedis</taxon>
        <taxon>Zoopagomycota</taxon>
        <taxon>Kickxellomycotina</taxon>
        <taxon>Kickxellomycetes</taxon>
        <taxon>Kickxellales</taxon>
        <taxon>Kickxellaceae</taxon>
        <taxon>Spiromyces</taxon>
    </lineage>
</organism>
<evidence type="ECO:0000313" key="2">
    <source>
        <dbReference type="Proteomes" id="UP001145114"/>
    </source>
</evidence>
<gene>
    <name evidence="1" type="primary">DML1</name>
    <name evidence="1" type="ORF">EV182_001462</name>
</gene>
<proteinExistence type="predicted"/>